<evidence type="ECO:0000256" key="6">
    <source>
        <dbReference type="ARBA" id="ARBA00023136"/>
    </source>
</evidence>
<dbReference type="Proteomes" id="UP000194841">
    <property type="component" value="Unassembled WGS sequence"/>
</dbReference>
<evidence type="ECO:0000256" key="5">
    <source>
        <dbReference type="ARBA" id="ARBA00022989"/>
    </source>
</evidence>
<dbReference type="PANTHER" id="PTHR30561:SF0">
    <property type="entry name" value="GUANIDINIUM EXPORTER"/>
    <property type="match status" value="1"/>
</dbReference>
<dbReference type="GO" id="GO:1990961">
    <property type="term" value="P:xenobiotic detoxification by transmembrane export across the plasma membrane"/>
    <property type="evidence" value="ECO:0007669"/>
    <property type="project" value="UniProtKB-ARBA"/>
</dbReference>
<dbReference type="GO" id="GO:0022857">
    <property type="term" value="F:transmembrane transporter activity"/>
    <property type="evidence" value="ECO:0007669"/>
    <property type="project" value="InterPro"/>
</dbReference>
<dbReference type="AlphaFoldDB" id="A0A244CQM2"/>
<comment type="subcellular location">
    <subcellularLocation>
        <location evidence="1 9">Cell membrane</location>
        <topology evidence="1 9">Multi-pass membrane protein</topology>
    </subcellularLocation>
</comment>
<reference evidence="11 12" key="1">
    <citation type="submission" date="2017-02" db="EMBL/GenBank/DDBJ databases">
        <title>Pseudoalteromonas ulvae TC14 Genome.</title>
        <authorList>
            <person name="Molmeret M."/>
        </authorList>
    </citation>
    <scope>NUCLEOTIDE SEQUENCE [LARGE SCALE GENOMIC DNA]</scope>
    <source>
        <strain evidence="11">TC14</strain>
    </source>
</reference>
<dbReference type="PANTHER" id="PTHR30561">
    <property type="entry name" value="SMR FAMILY PROTON-DEPENDENT DRUG EFFLUX TRANSPORTER SUGE"/>
    <property type="match status" value="1"/>
</dbReference>
<keyword evidence="6 10" id="KW-0472">Membrane</keyword>
<dbReference type="InterPro" id="IPR000390">
    <property type="entry name" value="Small_drug/metabolite_transptr"/>
</dbReference>
<name>A0A244CQM2_PSEDV</name>
<dbReference type="InterPro" id="IPR037185">
    <property type="entry name" value="EmrE-like"/>
</dbReference>
<dbReference type="SUPFAM" id="SSF103481">
    <property type="entry name" value="Multidrug resistance efflux transporter EmrE"/>
    <property type="match status" value="1"/>
</dbReference>
<accession>A0A244CQM2</accession>
<evidence type="ECO:0000256" key="4">
    <source>
        <dbReference type="ARBA" id="ARBA00022692"/>
    </source>
</evidence>
<evidence type="ECO:0000256" key="1">
    <source>
        <dbReference type="ARBA" id="ARBA00004651"/>
    </source>
</evidence>
<dbReference type="EMBL" id="MWPV01000003">
    <property type="protein sequence ID" value="OUL57904.1"/>
    <property type="molecule type" value="Genomic_DNA"/>
</dbReference>
<protein>
    <recommendedName>
        <fullName evidence="8">Guanidinium exporter</fullName>
    </recommendedName>
</protein>
<sequence>MAWVCLLIAGLFEIVWVIAMKYSDGFSKLGPSVATFVAMWLSFSFLSYALKTLPLGMSYAIWVGVGAVGVAIVSFTWFKEAMTLGQVICIALIVIGIAGLKLMSKS</sequence>
<keyword evidence="2" id="KW-0813">Transport</keyword>
<keyword evidence="12" id="KW-1185">Reference proteome</keyword>
<comment type="similarity">
    <text evidence="7">Belongs to the drug/metabolite transporter (DMT) superfamily. Small multidrug resistance (SMR) (TC 2.A.7.1) family. Gdx/SugE subfamily.</text>
</comment>
<gene>
    <name evidence="11" type="ORF">B1199_10550</name>
</gene>
<keyword evidence="3" id="KW-1003">Cell membrane</keyword>
<proteinExistence type="inferred from homology"/>
<dbReference type="GO" id="GO:0005886">
    <property type="term" value="C:plasma membrane"/>
    <property type="evidence" value="ECO:0007669"/>
    <property type="project" value="UniProtKB-SubCell"/>
</dbReference>
<evidence type="ECO:0000313" key="11">
    <source>
        <dbReference type="EMBL" id="OUL57904.1"/>
    </source>
</evidence>
<organism evidence="11 12">
    <name type="scientific">Pseudoalteromonas ulvae</name>
    <dbReference type="NCBI Taxonomy" id="107327"/>
    <lineage>
        <taxon>Bacteria</taxon>
        <taxon>Pseudomonadati</taxon>
        <taxon>Pseudomonadota</taxon>
        <taxon>Gammaproteobacteria</taxon>
        <taxon>Alteromonadales</taxon>
        <taxon>Pseudoalteromonadaceae</taxon>
        <taxon>Pseudoalteromonas</taxon>
    </lineage>
</organism>
<dbReference type="Gene3D" id="1.10.3730.20">
    <property type="match status" value="1"/>
</dbReference>
<feature type="transmembrane region" description="Helical" evidence="10">
    <location>
        <begin position="29"/>
        <end position="50"/>
    </location>
</feature>
<feature type="transmembrane region" description="Helical" evidence="10">
    <location>
        <begin position="84"/>
        <end position="103"/>
    </location>
</feature>
<keyword evidence="4 9" id="KW-0812">Transmembrane</keyword>
<evidence type="ECO:0000256" key="8">
    <source>
        <dbReference type="ARBA" id="ARBA00039168"/>
    </source>
</evidence>
<comment type="caution">
    <text evidence="11">The sequence shown here is derived from an EMBL/GenBank/DDBJ whole genome shotgun (WGS) entry which is preliminary data.</text>
</comment>
<evidence type="ECO:0000256" key="9">
    <source>
        <dbReference type="RuleBase" id="RU003942"/>
    </source>
</evidence>
<evidence type="ECO:0000256" key="10">
    <source>
        <dbReference type="SAM" id="Phobius"/>
    </source>
</evidence>
<dbReference type="InterPro" id="IPR045324">
    <property type="entry name" value="Small_multidrug_res"/>
</dbReference>
<dbReference type="Pfam" id="PF00893">
    <property type="entry name" value="Multi_Drug_Res"/>
    <property type="match status" value="1"/>
</dbReference>
<evidence type="ECO:0000313" key="12">
    <source>
        <dbReference type="Proteomes" id="UP000194841"/>
    </source>
</evidence>
<evidence type="ECO:0000256" key="2">
    <source>
        <dbReference type="ARBA" id="ARBA00022448"/>
    </source>
</evidence>
<evidence type="ECO:0000256" key="7">
    <source>
        <dbReference type="ARBA" id="ARBA00038151"/>
    </source>
</evidence>
<dbReference type="OrthoDB" id="9808638at2"/>
<evidence type="ECO:0000256" key="3">
    <source>
        <dbReference type="ARBA" id="ARBA00022475"/>
    </source>
</evidence>
<keyword evidence="5 10" id="KW-1133">Transmembrane helix</keyword>
<feature type="transmembrane region" description="Helical" evidence="10">
    <location>
        <begin position="59"/>
        <end position="78"/>
    </location>
</feature>
<dbReference type="FunFam" id="1.10.3730.20:FF:000001">
    <property type="entry name" value="Quaternary ammonium compound resistance transporter SugE"/>
    <property type="match status" value="1"/>
</dbReference>